<dbReference type="InterPro" id="IPR027417">
    <property type="entry name" value="P-loop_NTPase"/>
</dbReference>
<keyword evidence="2" id="KW-0547">Nucleotide-binding</keyword>
<evidence type="ECO:0000256" key="2">
    <source>
        <dbReference type="ARBA" id="ARBA00022741"/>
    </source>
</evidence>
<feature type="compositionally biased region" description="Basic and acidic residues" evidence="4">
    <location>
        <begin position="518"/>
        <end position="533"/>
    </location>
</feature>
<dbReference type="Gene3D" id="3.40.50.300">
    <property type="entry name" value="P-loop containing nucleotide triphosphate hydrolases"/>
    <property type="match status" value="1"/>
</dbReference>
<feature type="domain" description="Disease resistance N-terminal" evidence="6">
    <location>
        <begin position="6"/>
        <end position="89"/>
    </location>
</feature>
<dbReference type="Pfam" id="PF00931">
    <property type="entry name" value="NB-ARC"/>
    <property type="match status" value="1"/>
</dbReference>
<dbReference type="EMBL" id="OIVN01006120">
    <property type="protein sequence ID" value="SPD25511.1"/>
    <property type="molecule type" value="Genomic_DNA"/>
</dbReference>
<dbReference type="InterPro" id="IPR041118">
    <property type="entry name" value="Rx_N"/>
</dbReference>
<evidence type="ECO:0000259" key="6">
    <source>
        <dbReference type="Pfam" id="PF18052"/>
    </source>
</evidence>
<dbReference type="Gene3D" id="1.10.8.430">
    <property type="entry name" value="Helical domain of apoptotic protease-activating factors"/>
    <property type="match status" value="1"/>
</dbReference>
<evidence type="ECO:0000313" key="9">
    <source>
        <dbReference type="EMBL" id="SPD25511.1"/>
    </source>
</evidence>
<dbReference type="GO" id="GO:0098542">
    <property type="term" value="P:defense response to other organism"/>
    <property type="evidence" value="ECO:0007669"/>
    <property type="project" value="TreeGrafter"/>
</dbReference>
<evidence type="ECO:0000256" key="3">
    <source>
        <dbReference type="ARBA" id="ARBA00022821"/>
    </source>
</evidence>
<protein>
    <recommendedName>
        <fullName evidence="10">AAA+ ATPase domain-containing protein</fullName>
    </recommendedName>
</protein>
<evidence type="ECO:0008006" key="10">
    <source>
        <dbReference type="Google" id="ProtNLM"/>
    </source>
</evidence>
<dbReference type="Pfam" id="PF23559">
    <property type="entry name" value="WHD_DRP"/>
    <property type="match status" value="1"/>
</dbReference>
<dbReference type="InterPro" id="IPR002182">
    <property type="entry name" value="NB-ARC"/>
</dbReference>
<evidence type="ECO:0000259" key="8">
    <source>
        <dbReference type="Pfam" id="PF23598"/>
    </source>
</evidence>
<dbReference type="InterPro" id="IPR055414">
    <property type="entry name" value="LRR_R13L4/SHOC2-like"/>
</dbReference>
<feature type="region of interest" description="Disordered" evidence="4">
    <location>
        <begin position="563"/>
        <end position="583"/>
    </location>
</feature>
<dbReference type="SUPFAM" id="SSF52540">
    <property type="entry name" value="P-loop containing nucleoside triphosphate hydrolases"/>
    <property type="match status" value="1"/>
</dbReference>
<dbReference type="InterPro" id="IPR038005">
    <property type="entry name" value="RX-like_CC"/>
</dbReference>
<feature type="region of interest" description="Disordered" evidence="4">
    <location>
        <begin position="470"/>
        <end position="535"/>
    </location>
</feature>
<dbReference type="InterPro" id="IPR042197">
    <property type="entry name" value="Apaf_helical"/>
</dbReference>
<evidence type="ECO:0000256" key="4">
    <source>
        <dbReference type="SAM" id="MobiDB-lite"/>
    </source>
</evidence>
<keyword evidence="1" id="KW-0677">Repeat</keyword>
<feature type="domain" description="NB-ARC" evidence="5">
    <location>
        <begin position="718"/>
        <end position="885"/>
    </location>
</feature>
<feature type="domain" description="Disease resistance R13L4/SHOC-2-like LRR" evidence="8">
    <location>
        <begin position="1176"/>
        <end position="1466"/>
    </location>
</feature>
<reference evidence="9" key="1">
    <citation type="submission" date="2018-02" db="EMBL/GenBank/DDBJ databases">
        <authorList>
            <person name="Cohen D.B."/>
            <person name="Kent A.D."/>
        </authorList>
    </citation>
    <scope>NUCLEOTIDE SEQUENCE</scope>
</reference>
<feature type="compositionally biased region" description="Polar residues" evidence="4">
    <location>
        <begin position="497"/>
        <end position="508"/>
    </location>
</feature>
<dbReference type="Gene3D" id="1.20.5.4130">
    <property type="match status" value="2"/>
</dbReference>
<dbReference type="PANTHER" id="PTHR23155">
    <property type="entry name" value="DISEASE RESISTANCE PROTEIN RP"/>
    <property type="match status" value="1"/>
</dbReference>
<sequence length="1614" mass="185906">MALPMVEVFAVKIIQVLVVEFDERRESKLLDQLGLLDRELRFMLAVLNHIESSKEPDGDMTHWAVEANDVVRSVEDMSDTFMMTSGERRGPEILNRYVLYFNDMFLGSKIKSLMHRINTLCKKSKLLKTGKYGGGEECKVNTTSSVITSAPRIFEGSYLRRTLLTIPILNLHFPVNLETFPIAYPLALDCLRDLLNLRNQILNVKGECIDTMSREKNVESVTTIISSFLEQVDFVLTKKFLFDRSSIWVFKQVREDIKCLDDLLKGVKEVDERENVWMEWLIEICRPAEDFLTSFRNKREQQIKRWAKLKAPAFLYEESELRRKMKGVRNWIQYAYGRRWIYGMWVSDEKEGLRLSRSRAFELESIWRDLRLMRALLKDVEGMEDQSQRVGVWLKQMEVLDLELEALNTCIQPLKEKMKGGLARPLLLLKELTELRSIETKIKEISLKFLVMSERKKNYDIGKFEGKWGQRSMTQDQPGTSAAMSDHTTVKNDDNNLQRAQPGSSQQYGEIEENSNMCERKRNDDMGKSEGKRVQCSTVRDLPETTTSMSDVNVINVDNQLEKAQPGSSQQDTETKRYKGETEEEVESIKAELELIEAFLKDVEAIKEPDARLKFWEEEMRDTAHEVEAIIASATYENTSVEEKSIFTRSASIVKNLVAKPKVVREISTIKKKIQEFTERRIAYGIEHVEASTSMTQRRYWIRPLSRRSEEFDVIGFEDHVYEIKERLLTPNEPHIISIVGMEGLGKTTLADSIYNAIKHDNAVHFKTYARVSISQTGSAEEILQVIWEEVIKAPQKGKWSVEDNLKKMLQDFLKGKRYLIVLDDIPMARVWDNLKDAFPDESNGSRIVITTRDMAVPPDLDSKIFQYKLQLLSTDESWTLFTNALGTEVPQELEKHFREKVMSCGGLPLAIVDMGKKLKKVATDEERSRVLKEKEDTGPWSKIFEKVSMELPLELNRCLHYFLLFPEEFEIPARRLITLWIAEGFFRLGRSKESPEHFAERYLNELIDQNMVQVTKKKQNGKVRTCRLPGALRKLLLKAREDKISKGKFNPASESSSTSQVTKEEPNGIVRTYLFPGAFMKLLSKAMEDKISKGKINTASESSSSNHLQLWIVHNPNNTDASNTSSADIHGDNTDTAILQASYRKSLSFLSFDDREGSQPGEEVGNFLDRCISYGCLLFLRVLDLERVFRPQLPKVLSKLALLRYLGLRWTYLESLPSSISKLMKLQTLDLKHTYISTLPCSIWKMQRLRHLYLSENFRSRFEPPPRGASLANLQTLWGAFVDEKSPVKGGLDTLVNLRKLGVACRCMSNQEGAMTLQMKAVADWINNLTQLQSLRLKSHDTNNDPADLRLNPLSEHKELSSGYFLGRLKTPSVISKFPVNLIELTLSASALTEVDDPMQQLVNLPKLRILRLFSESYVGGSMCCPKDSFPQLRVLKLWKLEKLEKWTVQEGALSRLRDLEIRSCPLLKSICCPKDSFPQLQVLKLWELEKLEWIVEEGTLSRLRDLEIRSCPLLESLCCPKDSFPQLQVLKLWELEKLEKWIVEEGALSRLRDLEIRSCARLQKLPDGLQHVKTLQELKLSNMPREFTERIKDSNSEDWGKIEHVRLVIIEP</sequence>
<dbReference type="Gene3D" id="1.10.10.10">
    <property type="entry name" value="Winged helix-like DNA-binding domain superfamily/Winged helix DNA-binding domain"/>
    <property type="match status" value="1"/>
</dbReference>
<proteinExistence type="predicted"/>
<dbReference type="InterPro" id="IPR044974">
    <property type="entry name" value="Disease_R_plants"/>
</dbReference>
<evidence type="ECO:0000259" key="7">
    <source>
        <dbReference type="Pfam" id="PF23559"/>
    </source>
</evidence>
<gene>
    <name evidence="9" type="ORF">FSB_LOCUS53393</name>
</gene>
<dbReference type="PANTHER" id="PTHR23155:SF955">
    <property type="entry name" value="AAA+ ATPASE DOMAIN-CONTAINING PROTEIN"/>
    <property type="match status" value="1"/>
</dbReference>
<dbReference type="CDD" id="cd14798">
    <property type="entry name" value="RX-CC_like"/>
    <property type="match status" value="1"/>
</dbReference>
<dbReference type="PRINTS" id="PR00364">
    <property type="entry name" value="DISEASERSIST"/>
</dbReference>
<dbReference type="Gene3D" id="3.80.10.10">
    <property type="entry name" value="Ribonuclease Inhibitor"/>
    <property type="match status" value="3"/>
</dbReference>
<feature type="compositionally biased region" description="Basic and acidic residues" evidence="4">
    <location>
        <begin position="573"/>
        <end position="583"/>
    </location>
</feature>
<dbReference type="InterPro" id="IPR058922">
    <property type="entry name" value="WHD_DRP"/>
</dbReference>
<dbReference type="InterPro" id="IPR032675">
    <property type="entry name" value="LRR_dom_sf"/>
</dbReference>
<dbReference type="SUPFAM" id="SSF52058">
    <property type="entry name" value="L domain-like"/>
    <property type="match status" value="1"/>
</dbReference>
<dbReference type="Pfam" id="PF23598">
    <property type="entry name" value="LRR_14"/>
    <property type="match status" value="1"/>
</dbReference>
<dbReference type="FunFam" id="3.40.50.300:FF:001091">
    <property type="entry name" value="Probable disease resistance protein At1g61300"/>
    <property type="match status" value="1"/>
</dbReference>
<evidence type="ECO:0000259" key="5">
    <source>
        <dbReference type="Pfam" id="PF00931"/>
    </source>
</evidence>
<dbReference type="GO" id="GO:0043531">
    <property type="term" value="F:ADP binding"/>
    <property type="evidence" value="ECO:0007669"/>
    <property type="project" value="InterPro"/>
</dbReference>
<name>A0A2N9INH7_FAGSY</name>
<dbReference type="Pfam" id="PF18052">
    <property type="entry name" value="Rx_N"/>
    <property type="match status" value="2"/>
</dbReference>
<evidence type="ECO:0000256" key="1">
    <source>
        <dbReference type="ARBA" id="ARBA00022737"/>
    </source>
</evidence>
<dbReference type="InterPro" id="IPR036388">
    <property type="entry name" value="WH-like_DNA-bd_sf"/>
</dbReference>
<feature type="domain" description="Disease resistance N-terminal" evidence="6">
    <location>
        <begin position="579"/>
        <end position="643"/>
    </location>
</feature>
<feature type="domain" description="Disease resistance protein winged helix" evidence="7">
    <location>
        <begin position="965"/>
        <end position="1032"/>
    </location>
</feature>
<organism evidence="9">
    <name type="scientific">Fagus sylvatica</name>
    <name type="common">Beechnut</name>
    <dbReference type="NCBI Taxonomy" id="28930"/>
    <lineage>
        <taxon>Eukaryota</taxon>
        <taxon>Viridiplantae</taxon>
        <taxon>Streptophyta</taxon>
        <taxon>Embryophyta</taxon>
        <taxon>Tracheophyta</taxon>
        <taxon>Spermatophyta</taxon>
        <taxon>Magnoliopsida</taxon>
        <taxon>eudicotyledons</taxon>
        <taxon>Gunneridae</taxon>
        <taxon>Pentapetalae</taxon>
        <taxon>rosids</taxon>
        <taxon>fabids</taxon>
        <taxon>Fagales</taxon>
        <taxon>Fagaceae</taxon>
        <taxon>Fagus</taxon>
    </lineage>
</organism>
<accession>A0A2N9INH7</accession>
<keyword evidence="3" id="KW-0611">Plant defense</keyword>
<feature type="compositionally biased region" description="Polar residues" evidence="4">
    <location>
        <begin position="471"/>
        <end position="487"/>
    </location>
</feature>